<gene>
    <name evidence="8 9" type="primary">selA</name>
    <name evidence="9" type="ORF">GCM10007071_26940</name>
</gene>
<keyword evidence="6 8" id="KW-0711">Selenium</keyword>
<organism evidence="9 10">
    <name type="scientific">Marinobacter zhanjiangensis</name>
    <dbReference type="NCBI Taxonomy" id="578215"/>
    <lineage>
        <taxon>Bacteria</taxon>
        <taxon>Pseudomonadati</taxon>
        <taxon>Pseudomonadota</taxon>
        <taxon>Gammaproteobacteria</taxon>
        <taxon>Pseudomonadales</taxon>
        <taxon>Marinobacteraceae</taxon>
        <taxon>Marinobacter</taxon>
    </lineage>
</organism>
<evidence type="ECO:0000256" key="4">
    <source>
        <dbReference type="ARBA" id="ARBA00022898"/>
    </source>
</evidence>
<evidence type="ECO:0000256" key="1">
    <source>
        <dbReference type="ARBA" id="ARBA00001933"/>
    </source>
</evidence>
<dbReference type="Proteomes" id="UP000601597">
    <property type="component" value="Unassembled WGS sequence"/>
</dbReference>
<keyword evidence="2 8" id="KW-0963">Cytoplasm</keyword>
<dbReference type="Gene3D" id="3.40.640.10">
    <property type="entry name" value="Type I PLP-dependent aspartate aminotransferase-like (Major domain)"/>
    <property type="match status" value="1"/>
</dbReference>
<comment type="catalytic activity">
    <reaction evidence="8">
        <text>L-seryl-tRNA(Sec) + selenophosphate + H(+) = L-selenocysteinyl-tRNA(Sec) + phosphate</text>
        <dbReference type="Rhea" id="RHEA:22728"/>
        <dbReference type="Rhea" id="RHEA-COMP:9742"/>
        <dbReference type="Rhea" id="RHEA-COMP:9743"/>
        <dbReference type="ChEBI" id="CHEBI:15378"/>
        <dbReference type="ChEBI" id="CHEBI:16144"/>
        <dbReference type="ChEBI" id="CHEBI:43474"/>
        <dbReference type="ChEBI" id="CHEBI:78533"/>
        <dbReference type="ChEBI" id="CHEBI:78573"/>
        <dbReference type="EC" id="2.9.1.1"/>
    </reaction>
</comment>
<evidence type="ECO:0000256" key="3">
    <source>
        <dbReference type="ARBA" id="ARBA00022679"/>
    </source>
</evidence>
<comment type="function">
    <text evidence="8">Converts seryl-tRNA(Sec) to selenocysteinyl-tRNA(Sec) required for selenoprotein biosynthesis.</text>
</comment>
<comment type="caution">
    <text evidence="9">The sequence shown here is derived from an EMBL/GenBank/DDBJ whole genome shotgun (WGS) entry which is preliminary data.</text>
</comment>
<dbReference type="EC" id="2.9.1.1" evidence="8"/>
<comment type="similarity">
    <text evidence="7 8">Belongs to the SelA family.</text>
</comment>
<comment type="subcellular location">
    <subcellularLocation>
        <location evidence="8">Cytoplasm</location>
    </subcellularLocation>
</comment>
<dbReference type="SUPFAM" id="SSF53383">
    <property type="entry name" value="PLP-dependent transferases"/>
    <property type="match status" value="1"/>
</dbReference>
<evidence type="ECO:0000256" key="8">
    <source>
        <dbReference type="HAMAP-Rule" id="MF_00423"/>
    </source>
</evidence>
<dbReference type="Pfam" id="PF03841">
    <property type="entry name" value="SelA"/>
    <property type="match status" value="1"/>
</dbReference>
<keyword evidence="3 8" id="KW-0808">Transferase</keyword>
<dbReference type="PANTHER" id="PTHR32328:SF0">
    <property type="entry name" value="L-SERYL-TRNA(SEC) SELENIUM TRANSFERASE"/>
    <property type="match status" value="1"/>
</dbReference>
<keyword evidence="5 8" id="KW-0648">Protein biosynthesis</keyword>
<evidence type="ECO:0000256" key="6">
    <source>
        <dbReference type="ARBA" id="ARBA00023266"/>
    </source>
</evidence>
<dbReference type="HAMAP" id="MF_00423">
    <property type="entry name" value="SelA"/>
    <property type="match status" value="1"/>
</dbReference>
<evidence type="ECO:0000313" key="9">
    <source>
        <dbReference type="EMBL" id="GGY78281.1"/>
    </source>
</evidence>
<feature type="modified residue" description="N6-(pyridoxal phosphate)lysine" evidence="8">
    <location>
        <position position="267"/>
    </location>
</feature>
<evidence type="ECO:0000256" key="5">
    <source>
        <dbReference type="ARBA" id="ARBA00022917"/>
    </source>
</evidence>
<dbReference type="EMBL" id="BMXV01000006">
    <property type="protein sequence ID" value="GGY78281.1"/>
    <property type="molecule type" value="Genomic_DNA"/>
</dbReference>
<evidence type="ECO:0000256" key="7">
    <source>
        <dbReference type="ARBA" id="ARBA00044507"/>
    </source>
</evidence>
<evidence type="ECO:0000313" key="10">
    <source>
        <dbReference type="Proteomes" id="UP000601597"/>
    </source>
</evidence>
<name>A0ABQ3B4L7_9GAMM</name>
<dbReference type="PANTHER" id="PTHR32328">
    <property type="entry name" value="L-SERYL-TRNA(SEC) SELENIUM TRANSFERASE"/>
    <property type="match status" value="1"/>
</dbReference>
<dbReference type="InterPro" id="IPR018319">
    <property type="entry name" value="SelA-like"/>
</dbReference>
<dbReference type="InterPro" id="IPR004534">
    <property type="entry name" value="SelA_trans"/>
</dbReference>
<accession>A0ABQ3B4L7</accession>
<dbReference type="InterPro" id="IPR015421">
    <property type="entry name" value="PyrdxlP-dep_Trfase_major"/>
</dbReference>
<proteinExistence type="inferred from homology"/>
<protein>
    <recommendedName>
        <fullName evidence="8">L-seryl-tRNA(Sec) selenium transferase</fullName>
        <ecNumber evidence="8">2.9.1.1</ecNumber>
    </recommendedName>
    <alternativeName>
        <fullName evidence="8">Selenocysteine synthase</fullName>
        <shortName evidence="8">Sec synthase</shortName>
    </alternativeName>
    <alternativeName>
        <fullName evidence="8">Selenocysteinyl-tRNA(Sec) synthase</fullName>
    </alternativeName>
</protein>
<comment type="pathway">
    <text evidence="8">Aminoacyl-tRNA biosynthesis; selenocysteinyl-tRNA(Sec) biosynthesis; selenocysteinyl-tRNA(Sec) from L-seryl-tRNA(Sec) (bacterial route): step 1/1.</text>
</comment>
<reference evidence="10" key="1">
    <citation type="journal article" date="2019" name="Int. J. Syst. Evol. Microbiol.">
        <title>The Global Catalogue of Microorganisms (GCM) 10K type strain sequencing project: providing services to taxonomists for standard genome sequencing and annotation.</title>
        <authorList>
            <consortium name="The Broad Institute Genomics Platform"/>
            <consortium name="The Broad Institute Genome Sequencing Center for Infectious Disease"/>
            <person name="Wu L."/>
            <person name="Ma J."/>
        </authorList>
    </citation>
    <scope>NUCLEOTIDE SEQUENCE [LARGE SCALE GENOMIC DNA]</scope>
    <source>
        <strain evidence="10">KCTC 22280</strain>
    </source>
</reference>
<keyword evidence="10" id="KW-1185">Reference proteome</keyword>
<dbReference type="Gene3D" id="3.90.1150.180">
    <property type="match status" value="1"/>
</dbReference>
<dbReference type="InterPro" id="IPR015424">
    <property type="entry name" value="PyrdxlP-dep_Trfase"/>
</dbReference>
<dbReference type="NCBIfam" id="TIGR00474">
    <property type="entry name" value="selA"/>
    <property type="match status" value="1"/>
</dbReference>
<comment type="cofactor">
    <cofactor evidence="1 8">
        <name>pyridoxal 5'-phosphate</name>
        <dbReference type="ChEBI" id="CHEBI:597326"/>
    </cofactor>
</comment>
<sequence>MARLCSLHGRPLVLDAIRVGLDHWRREPGPFDDTDFATAVEQAVLKAVASSLRPVFNLTGTVLHTNLGRAPLPQEAIDAMVAVASGASNLEFDLDKGKRGDRDDHVEARVCRLTGAEAATVVNNNAAAVLLVLNSLARRKEVIVSRGELIEIGGAFRLPDIMARAGCKLHEVGTTNRTHPRDFDEAISSRTALLMKAYTSNYRIEGFTAEVGEADLAAIARANNLPLAVDLGSGSLLDMTALGLPAEPTVRETLDKGADVVTFSGDKLLGGPQAGMIAGRRDLIQRIKKNPLKRALRCDKQTLAALEAVLGLYSNPDTVAQRVPALRLLTRPEPAIRATAEAISGLLKAWAGDGWQTSVMPVKSQIGSGSLPLDLLPSAAVRLAPLVGNKRERNRQLKALSARLRQLPMPVIGRISEESLLLDCRCLENEAPFIAQLKPETGAL</sequence>
<keyword evidence="4 8" id="KW-0663">Pyridoxal phosphate</keyword>
<evidence type="ECO:0000256" key="2">
    <source>
        <dbReference type="ARBA" id="ARBA00022490"/>
    </source>
</evidence>
<dbReference type="GO" id="GO:0016740">
    <property type="term" value="F:transferase activity"/>
    <property type="evidence" value="ECO:0007669"/>
    <property type="project" value="UniProtKB-KW"/>
</dbReference>